<evidence type="ECO:0000313" key="1">
    <source>
        <dbReference type="EMBL" id="MEW9920090.1"/>
    </source>
</evidence>
<comment type="caution">
    <text evidence="1">The sequence shown here is derived from an EMBL/GenBank/DDBJ whole genome shotgun (WGS) entry which is preliminary data.</text>
</comment>
<accession>A0ABV3RMA5</accession>
<dbReference type="EMBL" id="JBFNXX010000006">
    <property type="protein sequence ID" value="MEW9920090.1"/>
    <property type="molecule type" value="Genomic_DNA"/>
</dbReference>
<dbReference type="SUPFAM" id="SSF52540">
    <property type="entry name" value="P-loop containing nucleoside triphosphate hydrolases"/>
    <property type="match status" value="1"/>
</dbReference>
<protein>
    <recommendedName>
        <fullName evidence="3">Sulfotransferase family protein</fullName>
    </recommendedName>
</protein>
<name>A0ABV3RMA5_9RHOB</name>
<keyword evidence="2" id="KW-1185">Reference proteome</keyword>
<evidence type="ECO:0000313" key="2">
    <source>
        <dbReference type="Proteomes" id="UP001556098"/>
    </source>
</evidence>
<evidence type="ECO:0008006" key="3">
    <source>
        <dbReference type="Google" id="ProtNLM"/>
    </source>
</evidence>
<dbReference type="Gene3D" id="3.40.50.300">
    <property type="entry name" value="P-loop containing nucleotide triphosphate hydrolases"/>
    <property type="match status" value="1"/>
</dbReference>
<sequence>MLPDSFAKIGCHGVRTSTGELTRFQVLGERSSGTNFVKNLIARNTQLKHSDELGWKHGFCQMIGAPSDMVVVCMVRNPESWALSMHARPWHTTTDLQRLEFSKFIRAEWQTVIDKRRYFDKGWAYVSQLLQQDRHPLNGQPFSSLFELRNIKLQALISMLARGVNCVFMRLEEVQADPEKTLEAFNYSMDLSFRPDEFRHINNSKGQRFRPAVEKRPATPATMSSADRKFMWAELISEQEESLGYRP</sequence>
<reference evidence="1 2" key="1">
    <citation type="submission" date="2024-07" db="EMBL/GenBank/DDBJ databases">
        <title>Marimonas sp.nov., isolated from tidal-flat sediment.</title>
        <authorList>
            <person name="Jayan J.N."/>
            <person name="Lee S.S."/>
        </authorList>
    </citation>
    <scope>NUCLEOTIDE SEQUENCE [LARGE SCALE GENOMIC DNA]</scope>
    <source>
        <strain evidence="1 2">MJW-29</strain>
    </source>
</reference>
<proteinExistence type="predicted"/>
<dbReference type="RefSeq" id="WP_367877785.1">
    <property type="nucleotide sequence ID" value="NZ_JBFNXX010000006.1"/>
</dbReference>
<dbReference type="Proteomes" id="UP001556098">
    <property type="component" value="Unassembled WGS sequence"/>
</dbReference>
<organism evidence="1 2">
    <name type="scientific">Sulfitobacter sediminis</name>
    <dbReference type="NCBI Taxonomy" id="3234186"/>
    <lineage>
        <taxon>Bacteria</taxon>
        <taxon>Pseudomonadati</taxon>
        <taxon>Pseudomonadota</taxon>
        <taxon>Alphaproteobacteria</taxon>
        <taxon>Rhodobacterales</taxon>
        <taxon>Roseobacteraceae</taxon>
        <taxon>Sulfitobacter</taxon>
    </lineage>
</organism>
<gene>
    <name evidence="1" type="ORF">AB2B41_10775</name>
</gene>
<dbReference type="InterPro" id="IPR027417">
    <property type="entry name" value="P-loop_NTPase"/>
</dbReference>